<evidence type="ECO:0008006" key="3">
    <source>
        <dbReference type="Google" id="ProtNLM"/>
    </source>
</evidence>
<dbReference type="RefSeq" id="WP_184534961.1">
    <property type="nucleotide sequence ID" value="NZ_JACHJW010000001.1"/>
</dbReference>
<dbReference type="AlphaFoldDB" id="A0A7W7SQ93"/>
<sequence>MSIIQAHAQALLDLLAAAPGTVPLVVLDGAVPAGRTPPYVLAYLTVRTPSGEMPADSTSLDMDSDRIVLTAYLHCVGGNAAAARAVAGRVRGQLLNVVPVIAGRECWPIRQDDGQPPQRDETTGVLVMDQVDVYRLETLPA</sequence>
<name>A0A7W7SQ93_9ACTN</name>
<dbReference type="Proteomes" id="UP000578819">
    <property type="component" value="Unassembled WGS sequence"/>
</dbReference>
<proteinExistence type="predicted"/>
<accession>A0A7W7SQ93</accession>
<comment type="caution">
    <text evidence="1">The sequence shown here is derived from an EMBL/GenBank/DDBJ whole genome shotgun (WGS) entry which is preliminary data.</text>
</comment>
<gene>
    <name evidence="1" type="ORF">FHR38_002682</name>
</gene>
<protein>
    <recommendedName>
        <fullName evidence="3">DUF3168 domain-containing protein</fullName>
    </recommendedName>
</protein>
<evidence type="ECO:0000313" key="2">
    <source>
        <dbReference type="Proteomes" id="UP000578819"/>
    </source>
</evidence>
<reference evidence="1 2" key="1">
    <citation type="submission" date="2020-08" db="EMBL/GenBank/DDBJ databases">
        <title>Sequencing the genomes of 1000 actinobacteria strains.</title>
        <authorList>
            <person name="Klenk H.-P."/>
        </authorList>
    </citation>
    <scope>NUCLEOTIDE SEQUENCE [LARGE SCALE GENOMIC DNA]</scope>
    <source>
        <strain evidence="1 2">DSM 45886</strain>
    </source>
</reference>
<organism evidence="1 2">
    <name type="scientific">Micromonospora polyrhachis</name>
    <dbReference type="NCBI Taxonomy" id="1282883"/>
    <lineage>
        <taxon>Bacteria</taxon>
        <taxon>Bacillati</taxon>
        <taxon>Actinomycetota</taxon>
        <taxon>Actinomycetes</taxon>
        <taxon>Micromonosporales</taxon>
        <taxon>Micromonosporaceae</taxon>
        <taxon>Micromonospora</taxon>
    </lineage>
</organism>
<dbReference type="EMBL" id="JACHJW010000001">
    <property type="protein sequence ID" value="MBB4958949.1"/>
    <property type="molecule type" value="Genomic_DNA"/>
</dbReference>
<evidence type="ECO:0000313" key="1">
    <source>
        <dbReference type="EMBL" id="MBB4958949.1"/>
    </source>
</evidence>
<keyword evidence="2" id="KW-1185">Reference proteome</keyword>